<proteinExistence type="predicted"/>
<dbReference type="EMBL" id="MU005769">
    <property type="protein sequence ID" value="KAF2710274.1"/>
    <property type="molecule type" value="Genomic_DNA"/>
</dbReference>
<feature type="compositionally biased region" description="Polar residues" evidence="1">
    <location>
        <begin position="30"/>
        <end position="41"/>
    </location>
</feature>
<evidence type="ECO:0000313" key="3">
    <source>
        <dbReference type="EMBL" id="KAF2710274.1"/>
    </source>
</evidence>
<organism evidence="3 4">
    <name type="scientific">Pleomassaria siparia CBS 279.74</name>
    <dbReference type="NCBI Taxonomy" id="1314801"/>
    <lineage>
        <taxon>Eukaryota</taxon>
        <taxon>Fungi</taxon>
        <taxon>Dikarya</taxon>
        <taxon>Ascomycota</taxon>
        <taxon>Pezizomycotina</taxon>
        <taxon>Dothideomycetes</taxon>
        <taxon>Pleosporomycetidae</taxon>
        <taxon>Pleosporales</taxon>
        <taxon>Pleomassariaceae</taxon>
        <taxon>Pleomassaria</taxon>
    </lineage>
</organism>
<dbReference type="PANTHER" id="PTHR40370:SF1">
    <property type="entry name" value="DUF3074 DOMAIN-CONTAINING PROTEIN"/>
    <property type="match status" value="1"/>
</dbReference>
<reference evidence="3" key="1">
    <citation type="journal article" date="2020" name="Stud. Mycol.">
        <title>101 Dothideomycetes genomes: a test case for predicting lifestyles and emergence of pathogens.</title>
        <authorList>
            <person name="Haridas S."/>
            <person name="Albert R."/>
            <person name="Binder M."/>
            <person name="Bloem J."/>
            <person name="Labutti K."/>
            <person name="Salamov A."/>
            <person name="Andreopoulos B."/>
            <person name="Baker S."/>
            <person name="Barry K."/>
            <person name="Bills G."/>
            <person name="Bluhm B."/>
            <person name="Cannon C."/>
            <person name="Castanera R."/>
            <person name="Culley D."/>
            <person name="Daum C."/>
            <person name="Ezra D."/>
            <person name="Gonzalez J."/>
            <person name="Henrissat B."/>
            <person name="Kuo A."/>
            <person name="Liang C."/>
            <person name="Lipzen A."/>
            <person name="Lutzoni F."/>
            <person name="Magnuson J."/>
            <person name="Mondo S."/>
            <person name="Nolan M."/>
            <person name="Ohm R."/>
            <person name="Pangilinan J."/>
            <person name="Park H.-J."/>
            <person name="Ramirez L."/>
            <person name="Alfaro M."/>
            <person name="Sun H."/>
            <person name="Tritt A."/>
            <person name="Yoshinaga Y."/>
            <person name="Zwiers L.-H."/>
            <person name="Turgeon B."/>
            <person name="Goodwin S."/>
            <person name="Spatafora J."/>
            <person name="Crous P."/>
            <person name="Grigoriev I."/>
        </authorList>
    </citation>
    <scope>NUCLEOTIDE SEQUENCE</scope>
    <source>
        <strain evidence="3">CBS 279.74</strain>
    </source>
</reference>
<evidence type="ECO:0000256" key="1">
    <source>
        <dbReference type="SAM" id="MobiDB-lite"/>
    </source>
</evidence>
<evidence type="ECO:0000259" key="2">
    <source>
        <dbReference type="Pfam" id="PF11274"/>
    </source>
</evidence>
<dbReference type="Proteomes" id="UP000799428">
    <property type="component" value="Unassembled WGS sequence"/>
</dbReference>
<sequence>MPSRVPPHGSTANEEQEERPRQTNRDPPNGTAQGAPESTWTPEKCPPRDDFFRKNKPLSSLGINEVPYHPDFGTETGAHPLIGDFCDKIFNEAKAWLVEEWSPTGTRLAKINDKQLNISEYKTKNHDRWYARLCEFKPEHDQNWYELDHVLRLNHSDHEDKYTPEIFDHKTLLKWNIDHRSEEAVQWEKRFGMRSITVELTEIYHHVNNWMKNRVFTVILLTGIRTNLDEIQVPPTMETTGQWMVIQLPVDLSTFPANIQERSNHSPSLIYQPHLPKTVDGQEVESNQQQKKTINKKLVEGRYASVEIVGHLVVRDGSSDAGPAKDHTRISWAMSTASDAGGHMSGPIPKFFYRWAVPKTIAKDIDLVCDYVKQNRGSEGWPSPRSGDVPVGLDH</sequence>
<dbReference type="PANTHER" id="PTHR40370">
    <property type="entry name" value="EXPRESSED PROTEIN"/>
    <property type="match status" value="1"/>
</dbReference>
<name>A0A6G1KBS6_9PLEO</name>
<feature type="region of interest" description="Disordered" evidence="1">
    <location>
        <begin position="1"/>
        <end position="53"/>
    </location>
</feature>
<dbReference type="AlphaFoldDB" id="A0A6G1KBS6"/>
<dbReference type="InterPro" id="IPR024500">
    <property type="entry name" value="DUF3074"/>
</dbReference>
<gene>
    <name evidence="3" type="ORF">K504DRAFT_255637</name>
</gene>
<protein>
    <recommendedName>
        <fullName evidence="2">DUF3074 domain-containing protein</fullName>
    </recommendedName>
</protein>
<evidence type="ECO:0000313" key="4">
    <source>
        <dbReference type="Proteomes" id="UP000799428"/>
    </source>
</evidence>
<feature type="region of interest" description="Disordered" evidence="1">
    <location>
        <begin position="376"/>
        <end position="395"/>
    </location>
</feature>
<dbReference type="OrthoDB" id="6423603at2759"/>
<feature type="domain" description="DUF3074" evidence="2">
    <location>
        <begin position="129"/>
        <end position="372"/>
    </location>
</feature>
<keyword evidence="4" id="KW-1185">Reference proteome</keyword>
<dbReference type="Pfam" id="PF11274">
    <property type="entry name" value="DUF3074"/>
    <property type="match status" value="1"/>
</dbReference>
<accession>A0A6G1KBS6</accession>